<reference evidence="9" key="1">
    <citation type="journal article" date="2013" name="Genome Biol. Evol.">
        <title>Punctuated emergences of genetic and phenotypic innovations in eumetazoan, bilaterian, euteleostome, and hominidae ancestors.</title>
        <authorList>
            <person name="Wenger Y."/>
            <person name="Galliot B."/>
        </authorList>
    </citation>
    <scope>NUCLEOTIDE SEQUENCE</scope>
    <source>
        <tissue evidence="9">Whole animals</tissue>
    </source>
</reference>
<name>T2MDB9_HYDVU</name>
<evidence type="ECO:0000256" key="5">
    <source>
        <dbReference type="ARBA" id="ARBA00023242"/>
    </source>
</evidence>
<feature type="non-terminal residue" evidence="9">
    <location>
        <position position="1"/>
    </location>
</feature>
<evidence type="ECO:0000313" key="9">
    <source>
        <dbReference type="EMBL" id="CDG70099.1"/>
    </source>
</evidence>
<dbReference type="InterPro" id="IPR054300">
    <property type="entry name" value="OB_DPOA2"/>
</dbReference>
<dbReference type="OrthoDB" id="336885at2759"/>
<dbReference type="Gene3D" id="1.10.8.530">
    <property type="entry name" value="DNA polymerase alpha-primase, subunit B, N-terminal domain"/>
    <property type="match status" value="1"/>
</dbReference>
<evidence type="ECO:0000256" key="3">
    <source>
        <dbReference type="ARBA" id="ARBA00018596"/>
    </source>
</evidence>
<evidence type="ECO:0000256" key="1">
    <source>
        <dbReference type="ARBA" id="ARBA00004123"/>
    </source>
</evidence>
<comment type="similarity">
    <text evidence="2">Belongs to the DNA polymerase alpha subunit B family.</text>
</comment>
<organism evidence="9">
    <name type="scientific">Hydra vulgaris</name>
    <name type="common">Hydra</name>
    <name type="synonym">Hydra attenuata</name>
    <dbReference type="NCBI Taxonomy" id="6087"/>
    <lineage>
        <taxon>Eukaryota</taxon>
        <taxon>Metazoa</taxon>
        <taxon>Cnidaria</taxon>
        <taxon>Hydrozoa</taxon>
        <taxon>Hydroidolina</taxon>
        <taxon>Anthoathecata</taxon>
        <taxon>Aplanulata</taxon>
        <taxon>Hydridae</taxon>
        <taxon>Hydra</taxon>
    </lineage>
</organism>
<dbReference type="FunFam" id="3.60.21.60:FF:000003">
    <property type="entry name" value="DNA polymerase alpha subunit B"/>
    <property type="match status" value="1"/>
</dbReference>
<gene>
    <name evidence="9" type="primary">POLA2</name>
</gene>
<dbReference type="GO" id="GO:0003677">
    <property type="term" value="F:DNA binding"/>
    <property type="evidence" value="ECO:0007669"/>
    <property type="project" value="InterPro"/>
</dbReference>
<feature type="domain" description="DNA polymerase alpha/delta/epsilon subunit B" evidence="6">
    <location>
        <begin position="359"/>
        <end position="564"/>
    </location>
</feature>
<comment type="subcellular location">
    <subcellularLocation>
        <location evidence="1">Nucleus</location>
    </subcellularLocation>
</comment>
<dbReference type="GO" id="GO:0006270">
    <property type="term" value="P:DNA replication initiation"/>
    <property type="evidence" value="ECO:0007669"/>
    <property type="project" value="TreeGrafter"/>
</dbReference>
<dbReference type="Pfam" id="PF22062">
    <property type="entry name" value="OB_DPOA2"/>
    <property type="match status" value="1"/>
</dbReference>
<proteinExistence type="evidence at transcript level"/>
<dbReference type="GO" id="GO:0005658">
    <property type="term" value="C:alpha DNA polymerase:primase complex"/>
    <property type="evidence" value="ECO:0007669"/>
    <property type="project" value="TreeGrafter"/>
</dbReference>
<evidence type="ECO:0000256" key="4">
    <source>
        <dbReference type="ARBA" id="ARBA00022705"/>
    </source>
</evidence>
<sequence>CRKFCARNITMDQNLEKELESEFGDFGIDIEGNLAVLEKLCELCKTYKLESADIVARWMSFAVNKNAGQDISVTALEEFESKKLLLSKTPSAKKSLYQSNVYNITTINKLEAKQYDDDDDNVIESYVTTPKSKPCSTKRLRNAPDGYLPNKKVASFISTPVNFSPSSLSPGISTPSAKFESRVGKAEVLCTYGASENMEWKGVGKDVTVNNYPEYNVRNNYKHMFQKIQIKADILNDIITTLSNQMKQNLMIDDFDSLEIKTEDVLHITGRICCDSVGRLNSKSIVLEGSREFSTGKRMPIDLSEAKNYSLFPGQIVAMSGKNISGSKFLPSTIYTGCRLPFYSAINKVDAIDENPFTIYVACGPFSTCDETTLSYNPLEDLLSVVLKEAPDILLMVGPFVDVKQPLIERGDIDQTFEELFQYCYHQVLAAVKNIRTKVLFVPSQRDVFHTFVYPQPPFEVVADGEKIQMMSDPCTLMINDVCFGITSTDILFHLGGEEVSSYAVRSDRLGRLVDHLLQQQCYYPLHPSSEDVNLDYEKFESYAFMPVTPDILVLPSDLRYFIKDLEGCLCINPGRLVKGQTGGTFLKLLVKPRKPQNLNKSSAVTDSVAHIVRI</sequence>
<dbReference type="Pfam" id="PF08418">
    <property type="entry name" value="Pol_alpha_B_N"/>
    <property type="match status" value="1"/>
</dbReference>
<protein>
    <recommendedName>
        <fullName evidence="3">DNA polymerase alpha subunit B</fullName>
    </recommendedName>
</protein>
<evidence type="ECO:0000259" key="6">
    <source>
        <dbReference type="Pfam" id="PF04042"/>
    </source>
</evidence>
<dbReference type="Gene3D" id="3.60.21.60">
    <property type="match status" value="2"/>
</dbReference>
<accession>T2MDB9</accession>
<evidence type="ECO:0000259" key="8">
    <source>
        <dbReference type="Pfam" id="PF22062"/>
    </source>
</evidence>
<dbReference type="PANTHER" id="PTHR23061:SF12">
    <property type="entry name" value="DNA POLYMERASE ALPHA SUBUNIT B"/>
    <property type="match status" value="1"/>
</dbReference>
<dbReference type="PANTHER" id="PTHR23061">
    <property type="entry name" value="DNA POLYMERASE 2 ALPHA 70 KDA SUBUNIT"/>
    <property type="match status" value="1"/>
</dbReference>
<keyword evidence="5" id="KW-0539">Nucleus</keyword>
<dbReference type="InterPro" id="IPR007185">
    <property type="entry name" value="DNA_pol_a/d/e_bsu"/>
</dbReference>
<dbReference type="InterPro" id="IPR016722">
    <property type="entry name" value="DNA_pol_alpha_bsu"/>
</dbReference>
<dbReference type="InterPro" id="IPR043034">
    <property type="entry name" value="DNA_pol_alpha_B_N_sf"/>
</dbReference>
<dbReference type="AlphaFoldDB" id="T2MDB9"/>
<evidence type="ECO:0000259" key="7">
    <source>
        <dbReference type="Pfam" id="PF08418"/>
    </source>
</evidence>
<dbReference type="EMBL" id="HAAD01003867">
    <property type="protein sequence ID" value="CDG70099.1"/>
    <property type="molecule type" value="mRNA"/>
</dbReference>
<dbReference type="PIRSF" id="PIRSF018300">
    <property type="entry name" value="DNA_pol_alph_2"/>
    <property type="match status" value="1"/>
</dbReference>
<feature type="domain" description="DNA polymerase alpha subunit B N-terminal" evidence="7">
    <location>
        <begin position="18"/>
        <end position="84"/>
    </location>
</feature>
<keyword evidence="4" id="KW-0235">DNA replication</keyword>
<dbReference type="Pfam" id="PF04042">
    <property type="entry name" value="DNA_pol_E_B"/>
    <property type="match status" value="1"/>
</dbReference>
<evidence type="ECO:0000256" key="2">
    <source>
        <dbReference type="ARBA" id="ARBA00007299"/>
    </source>
</evidence>
<feature type="domain" description="DNA polymerase alpha subunit B OB" evidence="8">
    <location>
        <begin position="233"/>
        <end position="336"/>
    </location>
</feature>
<dbReference type="InterPro" id="IPR013627">
    <property type="entry name" value="Pol_alpha_B_N"/>
</dbReference>